<feature type="transmembrane region" description="Helical" evidence="7">
    <location>
        <begin position="421"/>
        <end position="440"/>
    </location>
</feature>
<dbReference type="InterPro" id="IPR052031">
    <property type="entry name" value="Membrane_Transporter-Flippase"/>
</dbReference>
<dbReference type="Pfam" id="PF01554">
    <property type="entry name" value="MatE"/>
    <property type="match status" value="2"/>
</dbReference>
<evidence type="ECO:0000313" key="9">
    <source>
        <dbReference type="Proteomes" id="UP001166251"/>
    </source>
</evidence>
<organism evidence="8 9">
    <name type="scientific">Neiella holothuriorum</name>
    <dbReference type="NCBI Taxonomy" id="2870530"/>
    <lineage>
        <taxon>Bacteria</taxon>
        <taxon>Pseudomonadati</taxon>
        <taxon>Pseudomonadota</taxon>
        <taxon>Gammaproteobacteria</taxon>
        <taxon>Alteromonadales</taxon>
        <taxon>Echinimonadaceae</taxon>
        <taxon>Neiella</taxon>
    </lineage>
</organism>
<keyword evidence="3" id="KW-1003">Cell membrane</keyword>
<dbReference type="EMBL" id="JAHZSS010000012">
    <property type="protein sequence ID" value="MBW8191546.1"/>
    <property type="molecule type" value="Genomic_DNA"/>
</dbReference>
<dbReference type="InterPro" id="IPR048279">
    <property type="entry name" value="MdtK-like"/>
</dbReference>
<feature type="transmembrane region" description="Helical" evidence="7">
    <location>
        <begin position="59"/>
        <end position="83"/>
    </location>
</feature>
<feature type="transmembrane region" description="Helical" evidence="7">
    <location>
        <begin position="21"/>
        <end position="39"/>
    </location>
</feature>
<evidence type="ECO:0000256" key="6">
    <source>
        <dbReference type="ARBA" id="ARBA00023136"/>
    </source>
</evidence>
<comment type="caution">
    <text evidence="8">The sequence shown here is derived from an EMBL/GenBank/DDBJ whole genome shotgun (WGS) entry which is preliminary data.</text>
</comment>
<feature type="transmembrane region" description="Helical" evidence="7">
    <location>
        <begin position="327"/>
        <end position="347"/>
    </location>
</feature>
<sequence length="458" mass="49169">MSSSSAVNDLLKGQLGPTLKNMTMPVIVGMITMMTFNLVDTFFISMLGTQPLAAVSFTFPVTFAVISLSIGLSIGTSAVIARIIGQGSLTQARNFATASLYLSAVLVTFIAITIFLFSRPIFFSMGASESSYMLLMDYMNVWLSGCVLLILPMICNAIFRANGETKLPSYGMAGAGVLNAILDPVLIFGFGPVPALGIQGAALASVISWSAACLLILYVLGAKQKRIYYWPHDWPATFDGIKQIAAIGLPAAGANMLTPLAMGVLTAIAACYGEPVVAALGVGSRIESIACIVVLALSMTLPPLVSQNFGARQIVRAHDAYRLTAKFVLIWQAGIAVLLAITSPWLANLFSNDPEVQAVLTWYIVIMPIGYGLQGVVILTNSSFNALHKPNNAVMLSLLRFFVFFLPLAYLGGFMWGVNGLFIGAVAGNVLTAIVAWRWLNKLFKRFECMQQQEEMAV</sequence>
<feature type="transmembrane region" description="Helical" evidence="7">
    <location>
        <begin position="138"/>
        <end position="159"/>
    </location>
</feature>
<feature type="transmembrane region" description="Helical" evidence="7">
    <location>
        <begin position="171"/>
        <end position="190"/>
    </location>
</feature>
<feature type="transmembrane region" description="Helical" evidence="7">
    <location>
        <begin position="95"/>
        <end position="118"/>
    </location>
</feature>
<keyword evidence="2" id="KW-0813">Transport</keyword>
<comment type="subcellular location">
    <subcellularLocation>
        <location evidence="1">Cell inner membrane</location>
        <topology evidence="1">Multi-pass membrane protein</topology>
    </subcellularLocation>
</comment>
<feature type="transmembrane region" description="Helical" evidence="7">
    <location>
        <begin position="196"/>
        <end position="220"/>
    </location>
</feature>
<accession>A0ABS7EIG8</accession>
<evidence type="ECO:0000313" key="8">
    <source>
        <dbReference type="EMBL" id="MBW8191546.1"/>
    </source>
</evidence>
<dbReference type="PANTHER" id="PTHR43549:SF3">
    <property type="entry name" value="MULTIDRUG RESISTANCE PROTEIN YPNP-RELATED"/>
    <property type="match status" value="1"/>
</dbReference>
<evidence type="ECO:0000256" key="5">
    <source>
        <dbReference type="ARBA" id="ARBA00022989"/>
    </source>
</evidence>
<keyword evidence="9" id="KW-1185">Reference proteome</keyword>
<keyword evidence="6 7" id="KW-0472">Membrane</keyword>
<dbReference type="RefSeq" id="WP_220104228.1">
    <property type="nucleotide sequence ID" value="NZ_JAHZSS010000012.1"/>
</dbReference>
<keyword evidence="5 7" id="KW-1133">Transmembrane helix</keyword>
<feature type="transmembrane region" description="Helical" evidence="7">
    <location>
        <begin position="286"/>
        <end position="306"/>
    </location>
</feature>
<protein>
    <submittedName>
        <fullName evidence="8">MATE family efflux transporter</fullName>
    </submittedName>
</protein>
<dbReference type="NCBIfam" id="TIGR00797">
    <property type="entry name" value="matE"/>
    <property type="match status" value="1"/>
</dbReference>
<gene>
    <name evidence="8" type="ORF">K0504_10905</name>
</gene>
<proteinExistence type="predicted"/>
<feature type="transmembrane region" description="Helical" evidence="7">
    <location>
        <begin position="393"/>
        <end position="415"/>
    </location>
</feature>
<evidence type="ECO:0000256" key="4">
    <source>
        <dbReference type="ARBA" id="ARBA00022692"/>
    </source>
</evidence>
<evidence type="ECO:0000256" key="2">
    <source>
        <dbReference type="ARBA" id="ARBA00022448"/>
    </source>
</evidence>
<evidence type="ECO:0000256" key="7">
    <source>
        <dbReference type="SAM" id="Phobius"/>
    </source>
</evidence>
<evidence type="ECO:0000256" key="3">
    <source>
        <dbReference type="ARBA" id="ARBA00022475"/>
    </source>
</evidence>
<reference evidence="8" key="1">
    <citation type="submission" date="2021-07" db="EMBL/GenBank/DDBJ databases">
        <title>Neiella marina sp. nov., isolated from the intestinal content of sea cucumber Apostichopus japonicus.</title>
        <authorList>
            <person name="Bai X."/>
        </authorList>
    </citation>
    <scope>NUCLEOTIDE SEQUENCE</scope>
    <source>
        <strain evidence="8">126</strain>
    </source>
</reference>
<feature type="transmembrane region" description="Helical" evidence="7">
    <location>
        <begin position="359"/>
        <end position="381"/>
    </location>
</feature>
<keyword evidence="4 7" id="KW-0812">Transmembrane</keyword>
<dbReference type="Proteomes" id="UP001166251">
    <property type="component" value="Unassembled WGS sequence"/>
</dbReference>
<dbReference type="PIRSF" id="PIRSF006603">
    <property type="entry name" value="DinF"/>
    <property type="match status" value="1"/>
</dbReference>
<dbReference type="InterPro" id="IPR002528">
    <property type="entry name" value="MATE_fam"/>
</dbReference>
<dbReference type="PANTHER" id="PTHR43549">
    <property type="entry name" value="MULTIDRUG RESISTANCE PROTEIN YPNP-RELATED"/>
    <property type="match status" value="1"/>
</dbReference>
<name>A0ABS7EIG8_9GAMM</name>
<evidence type="ECO:0000256" key="1">
    <source>
        <dbReference type="ARBA" id="ARBA00004429"/>
    </source>
</evidence>